<dbReference type="OrthoDB" id="6071at2"/>
<protein>
    <submittedName>
        <fullName evidence="2">Putative FlaG/YvyC family protein</fullName>
    </submittedName>
</protein>
<dbReference type="SUPFAM" id="SSF160214">
    <property type="entry name" value="FlaG-like"/>
    <property type="match status" value="1"/>
</dbReference>
<comment type="caution">
    <text evidence="2">The sequence shown here is derived from an EMBL/GenBank/DDBJ whole genome shotgun (WGS) entry which is preliminary data.</text>
</comment>
<name>A0A4R8M310_9BACT</name>
<evidence type="ECO:0000313" key="2">
    <source>
        <dbReference type="EMBL" id="TDY58348.1"/>
    </source>
</evidence>
<dbReference type="AlphaFoldDB" id="A0A4R8M310"/>
<dbReference type="PANTHER" id="PTHR37166:SF1">
    <property type="entry name" value="PROTEIN FLAG"/>
    <property type="match status" value="1"/>
</dbReference>
<proteinExistence type="predicted"/>
<accession>A0A4R8M310</accession>
<dbReference type="InterPro" id="IPR035924">
    <property type="entry name" value="FlaG-like_sf"/>
</dbReference>
<dbReference type="Proteomes" id="UP000295066">
    <property type="component" value="Unassembled WGS sequence"/>
</dbReference>
<dbReference type="Pfam" id="PF03646">
    <property type="entry name" value="FlaG"/>
    <property type="match status" value="1"/>
</dbReference>
<feature type="region of interest" description="Disordered" evidence="1">
    <location>
        <begin position="1"/>
        <end position="46"/>
    </location>
</feature>
<evidence type="ECO:0000313" key="3">
    <source>
        <dbReference type="Proteomes" id="UP000295066"/>
    </source>
</evidence>
<dbReference type="InterPro" id="IPR005186">
    <property type="entry name" value="FlaG"/>
</dbReference>
<dbReference type="EMBL" id="SORI01000014">
    <property type="protein sequence ID" value="TDY58348.1"/>
    <property type="molecule type" value="Genomic_DNA"/>
</dbReference>
<gene>
    <name evidence="2" type="ORF">C8D99_11440</name>
</gene>
<dbReference type="PANTHER" id="PTHR37166">
    <property type="entry name" value="PROTEIN FLAG"/>
    <property type="match status" value="1"/>
</dbReference>
<reference evidence="2 3" key="1">
    <citation type="submission" date="2019-03" db="EMBL/GenBank/DDBJ databases">
        <title>Genomic Encyclopedia of Type Strains, Phase IV (KMG-IV): sequencing the most valuable type-strain genomes for metagenomic binning, comparative biology and taxonomic classification.</title>
        <authorList>
            <person name="Goeker M."/>
        </authorList>
    </citation>
    <scope>NUCLEOTIDE SEQUENCE [LARGE SCALE GENOMIC DNA]</scope>
    <source>
        <strain evidence="2 3">DSM 25964</strain>
    </source>
</reference>
<dbReference type="RefSeq" id="WP_133958068.1">
    <property type="nucleotide sequence ID" value="NZ_SORI01000014.1"/>
</dbReference>
<keyword evidence="3" id="KW-1185">Reference proteome</keyword>
<evidence type="ECO:0000256" key="1">
    <source>
        <dbReference type="SAM" id="MobiDB-lite"/>
    </source>
</evidence>
<sequence>MEILRSAVSQVSPDKVPTGGGAVGKVSEVPPLKKTAEPPVRPVSEKQVQDAVDQANKLAVAFDRSLKYEYKKEADVYQVSVIDTSKDEVVRKIPPDEVVRFMENIRELFGALLDVNA</sequence>
<organism evidence="2 3">
    <name type="scientific">Aminivibrio pyruvatiphilus</name>
    <dbReference type="NCBI Taxonomy" id="1005740"/>
    <lineage>
        <taxon>Bacteria</taxon>
        <taxon>Thermotogati</taxon>
        <taxon>Synergistota</taxon>
        <taxon>Synergistia</taxon>
        <taxon>Synergistales</taxon>
        <taxon>Aminobacteriaceae</taxon>
        <taxon>Aminivibrio</taxon>
    </lineage>
</organism>
<dbReference type="Gene3D" id="3.30.160.170">
    <property type="entry name" value="FlaG-like"/>
    <property type="match status" value="1"/>
</dbReference>